<gene>
    <name evidence="2" type="ORF">PPTG_13345</name>
</gene>
<feature type="compositionally biased region" description="Polar residues" evidence="1">
    <location>
        <begin position="43"/>
        <end position="58"/>
    </location>
</feature>
<dbReference type="OMA" id="NESSKRC"/>
<feature type="compositionally biased region" description="Basic and acidic residues" evidence="1">
    <location>
        <begin position="313"/>
        <end position="326"/>
    </location>
</feature>
<dbReference type="OrthoDB" id="126583at2759"/>
<feature type="region of interest" description="Disordered" evidence="1">
    <location>
        <begin position="1"/>
        <end position="80"/>
    </location>
</feature>
<dbReference type="RefSeq" id="XP_008907197.1">
    <property type="nucleotide sequence ID" value="XM_008908949.1"/>
</dbReference>
<evidence type="ECO:0000313" key="2">
    <source>
        <dbReference type="EMBL" id="ETN07440.1"/>
    </source>
</evidence>
<evidence type="ECO:0000313" key="3">
    <source>
        <dbReference type="Proteomes" id="UP000018817"/>
    </source>
</evidence>
<protein>
    <submittedName>
        <fullName evidence="2">Uncharacterized protein</fullName>
    </submittedName>
</protein>
<feature type="compositionally biased region" description="Low complexity" evidence="1">
    <location>
        <begin position="63"/>
        <end position="76"/>
    </location>
</feature>
<dbReference type="GeneID" id="20182711"/>
<feature type="region of interest" description="Disordered" evidence="1">
    <location>
        <begin position="313"/>
        <end position="351"/>
    </location>
</feature>
<evidence type="ECO:0000256" key="1">
    <source>
        <dbReference type="SAM" id="MobiDB-lite"/>
    </source>
</evidence>
<reference evidence="3" key="1">
    <citation type="submission" date="2011-12" db="EMBL/GenBank/DDBJ databases">
        <authorList>
            <consortium name="The Broad Institute Genome Sequencing Platform"/>
            <person name="Russ C."/>
            <person name="Tyler B."/>
            <person name="Panabieres F."/>
            <person name="Shan W."/>
            <person name="Tripathy S."/>
            <person name="Grunwald N."/>
            <person name="Machado M."/>
            <person name="Young S.K."/>
            <person name="Zeng Q."/>
            <person name="Gargeya S."/>
            <person name="Fitzgerald M."/>
            <person name="Haas B."/>
            <person name="Abouelleil A."/>
            <person name="Alvarado L."/>
            <person name="Arachchi H.M."/>
            <person name="Berlin A."/>
            <person name="Chapman S.B."/>
            <person name="Gearin G."/>
            <person name="Goldberg J."/>
            <person name="Griggs A."/>
            <person name="Gujja S."/>
            <person name="Hansen M."/>
            <person name="Heiman D."/>
            <person name="Howarth C."/>
            <person name="Larimer J."/>
            <person name="Lui A."/>
            <person name="MacDonald P.J.P."/>
            <person name="McCowen C."/>
            <person name="Montmayeur A."/>
            <person name="Murphy C."/>
            <person name="Neiman D."/>
            <person name="Pearson M."/>
            <person name="Priest M."/>
            <person name="Roberts A."/>
            <person name="Saif S."/>
            <person name="Shea T."/>
            <person name="Sisk P."/>
            <person name="Stolte C."/>
            <person name="Sykes S."/>
            <person name="Wortman J."/>
            <person name="Nusbaum C."/>
            <person name="Birren B."/>
        </authorList>
    </citation>
    <scope>NUCLEOTIDE SEQUENCE [LARGE SCALE GENOMIC DNA]</scope>
    <source>
        <strain evidence="3">INRA-310</strain>
    </source>
</reference>
<dbReference type="Proteomes" id="UP000018817">
    <property type="component" value="Unassembled WGS sequence"/>
</dbReference>
<dbReference type="VEuPathDB" id="FungiDB:PPTG_13345"/>
<feature type="compositionally biased region" description="Polar residues" evidence="1">
    <location>
        <begin position="17"/>
        <end position="36"/>
    </location>
</feature>
<proteinExistence type="predicted"/>
<feature type="compositionally biased region" description="Polar residues" evidence="1">
    <location>
        <begin position="327"/>
        <end position="337"/>
    </location>
</feature>
<sequence>MWRKEAKKSGESHRSHTNVARDSQQQPPLANSNDAQTAYPLLRNNQMDTTPIVSQGASHNERSTTANTAPAAPSRSGGDRNWSARIRASIARLMDIDGVSLNPERFANLTLENQAAKEAQQAFRERVDRLQVASEAAHKEHWKRLRDVYPASTTKKMRFTIADHPSPSATTMISSSATPASYQPRHEALDALVVAAATEDLTKSLTPANAKRARHRHNLLSLRNGAGAEQSPVRVHDPQLAKAVNNLADKLARLLGQLQATSDEATAEPILAAAATIALEATEMRRNEEVALARMVEIEEHRQHIMQGLLEYEMRKEQREKDESSKECTATLSGSHGSQKDSGAKVDERQD</sequence>
<reference evidence="2 3" key="2">
    <citation type="submission" date="2013-11" db="EMBL/GenBank/DDBJ databases">
        <title>The Genome Sequence of Phytophthora parasitica INRA-310.</title>
        <authorList>
            <consortium name="The Broad Institute Genomics Platform"/>
            <person name="Russ C."/>
            <person name="Tyler B."/>
            <person name="Panabieres F."/>
            <person name="Shan W."/>
            <person name="Tripathy S."/>
            <person name="Grunwald N."/>
            <person name="Machado M."/>
            <person name="Johnson C.S."/>
            <person name="Arredondo F."/>
            <person name="Hong C."/>
            <person name="Coffey M."/>
            <person name="Young S.K."/>
            <person name="Zeng Q."/>
            <person name="Gargeya S."/>
            <person name="Fitzgerald M."/>
            <person name="Abouelleil A."/>
            <person name="Alvarado L."/>
            <person name="Chapman S.B."/>
            <person name="Gainer-Dewar J."/>
            <person name="Goldberg J."/>
            <person name="Griggs A."/>
            <person name="Gujja S."/>
            <person name="Hansen M."/>
            <person name="Howarth C."/>
            <person name="Imamovic A."/>
            <person name="Ireland A."/>
            <person name="Larimer J."/>
            <person name="McCowan C."/>
            <person name="Murphy C."/>
            <person name="Pearson M."/>
            <person name="Poon T.W."/>
            <person name="Priest M."/>
            <person name="Roberts A."/>
            <person name="Saif S."/>
            <person name="Shea T."/>
            <person name="Sykes S."/>
            <person name="Wortman J."/>
            <person name="Nusbaum C."/>
            <person name="Birren B."/>
        </authorList>
    </citation>
    <scope>NUCLEOTIDE SEQUENCE [LARGE SCALE GENOMIC DNA]</scope>
    <source>
        <strain evidence="2 3">INRA-310</strain>
    </source>
</reference>
<feature type="compositionally biased region" description="Basic and acidic residues" evidence="1">
    <location>
        <begin position="338"/>
        <end position="351"/>
    </location>
</feature>
<name>W2Q593_PHYN3</name>
<organism evidence="2 3">
    <name type="scientific">Phytophthora nicotianae (strain INRA-310)</name>
    <name type="common">Phytophthora parasitica</name>
    <dbReference type="NCBI Taxonomy" id="761204"/>
    <lineage>
        <taxon>Eukaryota</taxon>
        <taxon>Sar</taxon>
        <taxon>Stramenopiles</taxon>
        <taxon>Oomycota</taxon>
        <taxon>Peronosporomycetes</taxon>
        <taxon>Peronosporales</taxon>
        <taxon>Peronosporaceae</taxon>
        <taxon>Phytophthora</taxon>
    </lineage>
</organism>
<dbReference type="AlphaFoldDB" id="W2Q593"/>
<accession>W2Q593</accession>
<dbReference type="EMBL" id="KI669592">
    <property type="protein sequence ID" value="ETN07440.1"/>
    <property type="molecule type" value="Genomic_DNA"/>
</dbReference>
<dbReference type="STRING" id="761204.W2Q593"/>